<evidence type="ECO:0000256" key="5">
    <source>
        <dbReference type="ARBA" id="ARBA00022679"/>
    </source>
</evidence>
<dbReference type="InterPro" id="IPR036097">
    <property type="entry name" value="HisK_dim/P_sf"/>
</dbReference>
<organism evidence="11">
    <name type="scientific">Enterocloster bolteae</name>
    <dbReference type="NCBI Taxonomy" id="208479"/>
    <lineage>
        <taxon>Bacteria</taxon>
        <taxon>Bacillati</taxon>
        <taxon>Bacillota</taxon>
        <taxon>Clostridia</taxon>
        <taxon>Lachnospirales</taxon>
        <taxon>Lachnospiraceae</taxon>
        <taxon>Enterocloster</taxon>
    </lineage>
</organism>
<accession>A0A6N2TP45</accession>
<dbReference type="InterPro" id="IPR003660">
    <property type="entry name" value="HAMP_dom"/>
</dbReference>
<proteinExistence type="predicted"/>
<dbReference type="PROSITE" id="PS50885">
    <property type="entry name" value="HAMP"/>
    <property type="match status" value="1"/>
</dbReference>
<reference evidence="11" key="1">
    <citation type="submission" date="2019-11" db="EMBL/GenBank/DDBJ databases">
        <authorList>
            <person name="Feng L."/>
        </authorList>
    </citation>
    <scope>NUCLEOTIDE SEQUENCE</scope>
    <source>
        <strain evidence="11">CbolteaeLFYP116</strain>
    </source>
</reference>
<dbReference type="Pfam" id="PF00512">
    <property type="entry name" value="HisKA"/>
    <property type="match status" value="1"/>
</dbReference>
<keyword evidence="4" id="KW-0597">Phosphoprotein</keyword>
<dbReference type="GO" id="GO:0004721">
    <property type="term" value="F:phosphoprotein phosphatase activity"/>
    <property type="evidence" value="ECO:0007669"/>
    <property type="project" value="TreeGrafter"/>
</dbReference>
<feature type="transmembrane region" description="Helical" evidence="8">
    <location>
        <begin position="12"/>
        <end position="35"/>
    </location>
</feature>
<dbReference type="SUPFAM" id="SSF55874">
    <property type="entry name" value="ATPase domain of HSP90 chaperone/DNA topoisomerase II/histidine kinase"/>
    <property type="match status" value="1"/>
</dbReference>
<dbReference type="SUPFAM" id="SSF47384">
    <property type="entry name" value="Homodimeric domain of signal transducing histidine kinase"/>
    <property type="match status" value="1"/>
</dbReference>
<dbReference type="RefSeq" id="WP_002574717.1">
    <property type="nucleotide sequence ID" value="NZ_JBKSWX010000001.1"/>
</dbReference>
<dbReference type="SMART" id="SM00387">
    <property type="entry name" value="HATPase_c"/>
    <property type="match status" value="1"/>
</dbReference>
<feature type="transmembrane region" description="Helical" evidence="8">
    <location>
        <begin position="141"/>
        <end position="160"/>
    </location>
</feature>
<keyword evidence="8" id="KW-0472">Membrane</keyword>
<dbReference type="SUPFAM" id="SSF158472">
    <property type="entry name" value="HAMP domain-like"/>
    <property type="match status" value="1"/>
</dbReference>
<dbReference type="CDD" id="cd06225">
    <property type="entry name" value="HAMP"/>
    <property type="match status" value="1"/>
</dbReference>
<evidence type="ECO:0000259" key="10">
    <source>
        <dbReference type="PROSITE" id="PS50885"/>
    </source>
</evidence>
<dbReference type="InterPro" id="IPR036890">
    <property type="entry name" value="HATPase_C_sf"/>
</dbReference>
<evidence type="ECO:0000256" key="4">
    <source>
        <dbReference type="ARBA" id="ARBA00022553"/>
    </source>
</evidence>
<feature type="domain" description="Histidine kinase" evidence="9">
    <location>
        <begin position="243"/>
        <end position="459"/>
    </location>
</feature>
<evidence type="ECO:0000256" key="8">
    <source>
        <dbReference type="SAM" id="Phobius"/>
    </source>
</evidence>
<dbReference type="SMART" id="SM00388">
    <property type="entry name" value="HisKA"/>
    <property type="match status" value="1"/>
</dbReference>
<dbReference type="EMBL" id="CACRTF010000010">
    <property type="protein sequence ID" value="VYT07385.1"/>
    <property type="molecule type" value="Genomic_DNA"/>
</dbReference>
<keyword evidence="5 11" id="KW-0808">Transferase</keyword>
<dbReference type="GO" id="GO:0005886">
    <property type="term" value="C:plasma membrane"/>
    <property type="evidence" value="ECO:0007669"/>
    <property type="project" value="TreeGrafter"/>
</dbReference>
<evidence type="ECO:0000256" key="6">
    <source>
        <dbReference type="ARBA" id="ARBA00022777"/>
    </source>
</evidence>
<dbReference type="SMART" id="SM00304">
    <property type="entry name" value="HAMP"/>
    <property type="match status" value="1"/>
</dbReference>
<keyword evidence="8" id="KW-0812">Transmembrane</keyword>
<feature type="domain" description="HAMP" evidence="10">
    <location>
        <begin position="162"/>
        <end position="214"/>
    </location>
</feature>
<dbReference type="Gene3D" id="6.10.340.10">
    <property type="match status" value="1"/>
</dbReference>
<dbReference type="PROSITE" id="PS50109">
    <property type="entry name" value="HIS_KIN"/>
    <property type="match status" value="1"/>
</dbReference>
<comment type="catalytic activity">
    <reaction evidence="1">
        <text>ATP + protein L-histidine = ADP + protein N-phospho-L-histidine.</text>
        <dbReference type="EC" id="2.7.13.3"/>
    </reaction>
</comment>
<evidence type="ECO:0000256" key="2">
    <source>
        <dbReference type="ARBA" id="ARBA00004370"/>
    </source>
</evidence>
<dbReference type="InterPro" id="IPR005467">
    <property type="entry name" value="His_kinase_dom"/>
</dbReference>
<evidence type="ECO:0000256" key="3">
    <source>
        <dbReference type="ARBA" id="ARBA00012438"/>
    </source>
</evidence>
<dbReference type="InterPro" id="IPR004358">
    <property type="entry name" value="Sig_transdc_His_kin-like_C"/>
</dbReference>
<evidence type="ECO:0000256" key="7">
    <source>
        <dbReference type="ARBA" id="ARBA00023012"/>
    </source>
</evidence>
<dbReference type="Pfam" id="PF02518">
    <property type="entry name" value="HATPase_c"/>
    <property type="match status" value="1"/>
</dbReference>
<dbReference type="Gene3D" id="1.10.287.130">
    <property type="match status" value="1"/>
</dbReference>
<dbReference type="EC" id="2.7.13.3" evidence="3"/>
<evidence type="ECO:0000259" key="9">
    <source>
        <dbReference type="PROSITE" id="PS50109"/>
    </source>
</evidence>
<evidence type="ECO:0000313" key="11">
    <source>
        <dbReference type="EMBL" id="VYT07385.1"/>
    </source>
</evidence>
<keyword evidence="7" id="KW-0902">Two-component regulatory system</keyword>
<dbReference type="GO" id="GO:0016036">
    <property type="term" value="P:cellular response to phosphate starvation"/>
    <property type="evidence" value="ECO:0007669"/>
    <property type="project" value="TreeGrafter"/>
</dbReference>
<dbReference type="PRINTS" id="PR00344">
    <property type="entry name" value="BCTRLSENSOR"/>
</dbReference>
<dbReference type="InterPro" id="IPR003594">
    <property type="entry name" value="HATPase_dom"/>
</dbReference>
<gene>
    <name evidence="11" type="primary">phoR_3</name>
    <name evidence="11" type="ORF">CBLFYP116_01768</name>
</gene>
<protein>
    <recommendedName>
        <fullName evidence="3">histidine kinase</fullName>
        <ecNumber evidence="3">2.7.13.3</ecNumber>
    </recommendedName>
</protein>
<dbReference type="AlphaFoldDB" id="A0A6N2TP45"/>
<evidence type="ECO:0000256" key="1">
    <source>
        <dbReference type="ARBA" id="ARBA00000085"/>
    </source>
</evidence>
<keyword evidence="8" id="KW-1133">Transmembrane helix</keyword>
<dbReference type="InterPro" id="IPR050351">
    <property type="entry name" value="BphY/WalK/GraS-like"/>
</dbReference>
<dbReference type="Gene3D" id="3.30.565.10">
    <property type="entry name" value="Histidine kinase-like ATPase, C-terminal domain"/>
    <property type="match status" value="1"/>
</dbReference>
<dbReference type="PANTHER" id="PTHR45453">
    <property type="entry name" value="PHOSPHATE REGULON SENSOR PROTEIN PHOR"/>
    <property type="match status" value="1"/>
</dbReference>
<sequence>MLNYLKSHLTAKIFLITAAVLLITAAVTYGFIVLYTPGRYLIAVEENISREAEDLVGEIEKSNKDDAQKLLEQLGGRYSVTVTPKSADAAKTVDGQEYQRNVKEPEAMYEFRYKDSPDTYTLSIGGSSHITGPLTAALNQVLLPLTAVVLILALIISAFYSRYITRPVIGISEASKKMASLDFDIFCDEARNDELGVLSGNLNELSLCLSAALEDLNHANALLKEDVEREKELEGQQLAFFSAVSHELKTPVTILKGQLQGMLYGVGGYKDRDKYLKRAFEVTCAMENLVMEILTVSRMKSSGFSLQPEAIRLTDFAAGILDSHGELLNEKGIDVVMEVDGSDPLIIQADKRLFAKVLSNLISNACHYSPAGEEIRIQIAKADDAVGFSIENTGVHIPEEEIPGLFEPFTRGEPSRNRETGGSGLGLFIVRMVLELHHFSYRLENTDDGVRFSIIFAVP</sequence>
<dbReference type="InterPro" id="IPR003661">
    <property type="entry name" value="HisK_dim/P_dom"/>
</dbReference>
<dbReference type="GO" id="GO:0000155">
    <property type="term" value="F:phosphorelay sensor kinase activity"/>
    <property type="evidence" value="ECO:0007669"/>
    <property type="project" value="InterPro"/>
</dbReference>
<comment type="subcellular location">
    <subcellularLocation>
        <location evidence="2">Membrane</location>
    </subcellularLocation>
</comment>
<dbReference type="CDD" id="cd00082">
    <property type="entry name" value="HisKA"/>
    <property type="match status" value="1"/>
</dbReference>
<keyword evidence="6" id="KW-0418">Kinase</keyword>
<name>A0A6N2TP45_9FIRM</name>
<dbReference type="PANTHER" id="PTHR45453:SF3">
    <property type="entry name" value="HISTIDINE KINASE"/>
    <property type="match status" value="1"/>
</dbReference>